<keyword evidence="6" id="KW-0805">Transcription regulation</keyword>
<dbReference type="PANTHER" id="PTHR45944">
    <property type="entry name" value="SCHNURRI, ISOFORM F"/>
    <property type="match status" value="1"/>
</dbReference>
<dbReference type="InterPro" id="IPR013087">
    <property type="entry name" value="Znf_C2H2_type"/>
</dbReference>
<evidence type="ECO:0000256" key="4">
    <source>
        <dbReference type="ARBA" id="ARBA00022771"/>
    </source>
</evidence>
<keyword evidence="13" id="KW-1185">Reference proteome</keyword>
<keyword evidence="5" id="KW-0862">Zinc</keyword>
<keyword evidence="8" id="KW-0539">Nucleus</keyword>
<sequence length="814" mass="89433">MTTVTSSGLSQDQPQDKKFLRPTSLPLRPGTYTPKRHVSLPPQASLISPETPRPRKAYVQLYLNGHAYTYLGLKCSTRMFFCTLNKPQPIYVPLSPEHNKVSMYSNWKVCSESNPNPFGLNPGSAMGHYDSRNRASCYTVANGNRQDVMTHSSYFLQKYETGTGPGNGVGDGGENNPRRVRVCDGGFESNEDYTYVRGRGRGRYVCEECGIRCKKPSMLKKHIRTHTNLRPYSCKHCAFSFKTKGNLTKHMKSKAHYKKCVELDVPPDLIGIEDEANNLPDEDSSSQNTQDLGHEGSGSGGGVDSEDETEDEDDDEDEDEDTEEEGKMRVAARSLLSLSEVTPQIVRRQFVSAGLDSGRPSTYPYILSSKEQHIPHDSADAPKLPHSADVSAVTSKLSEVTIVTPGMTTPTLDSGRPIDLSSKATAGTPVITAVSGQASLLATICSTTERLPALVGATTPTEIASNDTNLLHRYLKERAARESLIKRQQCCPPSQEPVPIGASLLPSLQLLHRYLKKRSAELANKPETSVETSSPAPVSPPPPPLLEIVCGTSPTGVLHTPSQQPLSPNKKLKAEFMPPSSGPSPSYVSIMEDGRSMCSICNKVFNKPSQLRLHVNIHYFERPFRCESCAVSFRTKGHLQKHQRSVSHLNKVNMNSTFGAPTTSNPRPFKCDDCKIAFRIHGHLAKHLRSKMHIMKLECLGKLPFGIYAELERSGTNMNDIDTTDCENSLESLQKLAQKLYEKDPSKLGQWTPIEPTAVSCPGGGGTSGGDTDDDDDDRGGNARPPPALQHNLPPRGRFDDGYHHPHHQEDGVR</sequence>
<protein>
    <recommendedName>
        <fullName evidence="11">C2H2-type domain-containing protein</fullName>
    </recommendedName>
</protein>
<dbReference type="GO" id="GO:0005634">
    <property type="term" value="C:nucleus"/>
    <property type="evidence" value="ECO:0007669"/>
    <property type="project" value="UniProtKB-SubCell"/>
</dbReference>
<proteinExistence type="predicted"/>
<feature type="domain" description="C2H2-type" evidence="11">
    <location>
        <begin position="669"/>
        <end position="698"/>
    </location>
</feature>
<keyword evidence="3" id="KW-0677">Repeat</keyword>
<name>A0ABD0Y8A0_9HEMI</name>
<organism evidence="12 13">
    <name type="scientific">Ranatra chinensis</name>
    <dbReference type="NCBI Taxonomy" id="642074"/>
    <lineage>
        <taxon>Eukaryota</taxon>
        <taxon>Metazoa</taxon>
        <taxon>Ecdysozoa</taxon>
        <taxon>Arthropoda</taxon>
        <taxon>Hexapoda</taxon>
        <taxon>Insecta</taxon>
        <taxon>Pterygota</taxon>
        <taxon>Neoptera</taxon>
        <taxon>Paraneoptera</taxon>
        <taxon>Hemiptera</taxon>
        <taxon>Heteroptera</taxon>
        <taxon>Panheteroptera</taxon>
        <taxon>Nepomorpha</taxon>
        <taxon>Nepidae</taxon>
        <taxon>Ranatrinae</taxon>
        <taxon>Ranatra</taxon>
    </lineage>
</organism>
<evidence type="ECO:0000256" key="8">
    <source>
        <dbReference type="ARBA" id="ARBA00023242"/>
    </source>
</evidence>
<dbReference type="FunFam" id="3.30.160.60:FF:000145">
    <property type="entry name" value="Zinc finger protein 574"/>
    <property type="match status" value="1"/>
</dbReference>
<evidence type="ECO:0000256" key="3">
    <source>
        <dbReference type="ARBA" id="ARBA00022737"/>
    </source>
</evidence>
<feature type="compositionally biased region" description="Acidic residues" evidence="10">
    <location>
        <begin position="271"/>
        <end position="284"/>
    </location>
</feature>
<dbReference type="Proteomes" id="UP001558652">
    <property type="component" value="Unassembled WGS sequence"/>
</dbReference>
<dbReference type="Pfam" id="PF00096">
    <property type="entry name" value="zf-C2H2"/>
    <property type="match status" value="4"/>
</dbReference>
<gene>
    <name evidence="12" type="ORF">AAG570_002656</name>
</gene>
<dbReference type="SUPFAM" id="SSF57667">
    <property type="entry name" value="beta-beta-alpha zinc fingers"/>
    <property type="match status" value="3"/>
</dbReference>
<evidence type="ECO:0000313" key="13">
    <source>
        <dbReference type="Proteomes" id="UP001558652"/>
    </source>
</evidence>
<dbReference type="FunFam" id="3.30.160.60:FF:000065">
    <property type="entry name" value="B-cell CLL/lymphoma 6, member B"/>
    <property type="match status" value="1"/>
</dbReference>
<feature type="domain" description="C2H2-type" evidence="11">
    <location>
        <begin position="624"/>
        <end position="653"/>
    </location>
</feature>
<feature type="domain" description="C2H2-type" evidence="11">
    <location>
        <begin position="596"/>
        <end position="623"/>
    </location>
</feature>
<feature type="compositionally biased region" description="Polar residues" evidence="10">
    <location>
        <begin position="1"/>
        <end position="13"/>
    </location>
</feature>
<dbReference type="InterPro" id="IPR051969">
    <property type="entry name" value="Zinc-finger_DNA-bd_regulators"/>
</dbReference>
<dbReference type="InterPro" id="IPR036236">
    <property type="entry name" value="Znf_C2H2_sf"/>
</dbReference>
<feature type="domain" description="C2H2-type" evidence="11">
    <location>
        <begin position="204"/>
        <end position="231"/>
    </location>
</feature>
<evidence type="ECO:0000256" key="1">
    <source>
        <dbReference type="ARBA" id="ARBA00004123"/>
    </source>
</evidence>
<reference evidence="12 13" key="1">
    <citation type="submission" date="2024-07" db="EMBL/GenBank/DDBJ databases">
        <title>Chromosome-level genome assembly of the water stick insect Ranatra chinensis (Heteroptera: Nepidae).</title>
        <authorList>
            <person name="Liu X."/>
        </authorList>
    </citation>
    <scope>NUCLEOTIDE SEQUENCE [LARGE SCALE GENOMIC DNA]</scope>
    <source>
        <strain evidence="12">Cailab_2021Rc</strain>
        <tissue evidence="12">Muscle</tissue>
    </source>
</reference>
<feature type="compositionally biased region" description="Acidic residues" evidence="10">
    <location>
        <begin position="304"/>
        <end position="324"/>
    </location>
</feature>
<evidence type="ECO:0000313" key="12">
    <source>
        <dbReference type="EMBL" id="KAL1123580.1"/>
    </source>
</evidence>
<feature type="region of interest" description="Disordered" evidence="10">
    <location>
        <begin position="747"/>
        <end position="814"/>
    </location>
</feature>
<dbReference type="FunFam" id="3.30.160.60:FF:000594">
    <property type="entry name" value="Transcription factor HIVEP2"/>
    <property type="match status" value="1"/>
</dbReference>
<feature type="region of interest" description="Disordered" evidence="10">
    <location>
        <begin position="271"/>
        <end position="327"/>
    </location>
</feature>
<dbReference type="EMBL" id="JBFDAA010000012">
    <property type="protein sequence ID" value="KAL1123580.1"/>
    <property type="molecule type" value="Genomic_DNA"/>
</dbReference>
<feature type="compositionally biased region" description="Basic and acidic residues" evidence="10">
    <location>
        <begin position="797"/>
        <end position="814"/>
    </location>
</feature>
<feature type="domain" description="C2H2-type" evidence="11">
    <location>
        <begin position="232"/>
        <end position="256"/>
    </location>
</feature>
<evidence type="ECO:0000256" key="9">
    <source>
        <dbReference type="PROSITE-ProRule" id="PRU00042"/>
    </source>
</evidence>
<dbReference type="PROSITE" id="PS00028">
    <property type="entry name" value="ZINC_FINGER_C2H2_1"/>
    <property type="match status" value="5"/>
</dbReference>
<keyword evidence="7" id="KW-0804">Transcription</keyword>
<feature type="region of interest" description="Disordered" evidence="10">
    <location>
        <begin position="1"/>
        <end position="49"/>
    </location>
</feature>
<feature type="region of interest" description="Disordered" evidence="10">
    <location>
        <begin position="523"/>
        <end position="543"/>
    </location>
</feature>
<dbReference type="GO" id="GO:0008270">
    <property type="term" value="F:zinc ion binding"/>
    <property type="evidence" value="ECO:0007669"/>
    <property type="project" value="UniProtKB-KW"/>
</dbReference>
<dbReference type="AlphaFoldDB" id="A0ABD0Y8A0"/>
<comment type="subcellular location">
    <subcellularLocation>
        <location evidence="1">Nucleus</location>
    </subcellularLocation>
</comment>
<keyword evidence="4 9" id="KW-0863">Zinc-finger</keyword>
<dbReference type="PROSITE" id="PS50157">
    <property type="entry name" value="ZINC_FINGER_C2H2_2"/>
    <property type="match status" value="5"/>
</dbReference>
<evidence type="ECO:0000256" key="2">
    <source>
        <dbReference type="ARBA" id="ARBA00022723"/>
    </source>
</evidence>
<dbReference type="SMART" id="SM00355">
    <property type="entry name" value="ZnF_C2H2"/>
    <property type="match status" value="5"/>
</dbReference>
<comment type="caution">
    <text evidence="12">The sequence shown here is derived from an EMBL/GenBank/DDBJ whole genome shotgun (WGS) entry which is preliminary data.</text>
</comment>
<keyword evidence="2" id="KW-0479">Metal-binding</keyword>
<evidence type="ECO:0000256" key="10">
    <source>
        <dbReference type="SAM" id="MobiDB-lite"/>
    </source>
</evidence>
<evidence type="ECO:0000259" key="11">
    <source>
        <dbReference type="PROSITE" id="PS50157"/>
    </source>
</evidence>
<dbReference type="Gene3D" id="3.30.160.60">
    <property type="entry name" value="Classic Zinc Finger"/>
    <property type="match status" value="5"/>
</dbReference>
<evidence type="ECO:0000256" key="6">
    <source>
        <dbReference type="ARBA" id="ARBA00023015"/>
    </source>
</evidence>
<evidence type="ECO:0000256" key="5">
    <source>
        <dbReference type="ARBA" id="ARBA00022833"/>
    </source>
</evidence>
<accession>A0ABD0Y8A0</accession>
<dbReference type="PANTHER" id="PTHR45944:SF2">
    <property type="entry name" value="SCHNURRI, ISOFORM F"/>
    <property type="match status" value="1"/>
</dbReference>
<evidence type="ECO:0000256" key="7">
    <source>
        <dbReference type="ARBA" id="ARBA00023163"/>
    </source>
</evidence>